<dbReference type="AlphaFoldDB" id="K1LBA8"/>
<proteinExistence type="predicted"/>
<dbReference type="PANTHER" id="PTHR22916">
    <property type="entry name" value="GLYCOSYLTRANSFERASE"/>
    <property type="match status" value="1"/>
</dbReference>
<accession>K1LBA8</accession>
<dbReference type="RefSeq" id="WP_009184873.1">
    <property type="nucleotide sequence ID" value="NZ_AMGM01000023.1"/>
</dbReference>
<evidence type="ECO:0000259" key="1">
    <source>
        <dbReference type="Pfam" id="PF00535"/>
    </source>
</evidence>
<reference evidence="2 3" key="1">
    <citation type="journal article" date="2012" name="J. Bacteriol.">
        <title>Draft Genome Sequence of Cecembia lonarensis Strain LW9T, Isolated from Lonar Lake, a Haloalkaline Lake in India.</title>
        <authorList>
            <person name="Shivaji S."/>
            <person name="Ara S."/>
            <person name="Singh A."/>
            <person name="Pinnaka A.K."/>
        </authorList>
    </citation>
    <scope>NUCLEOTIDE SEQUENCE [LARGE SCALE GENOMIC DNA]</scope>
    <source>
        <strain evidence="2 3">LW9</strain>
    </source>
</reference>
<dbReference type="PATRIC" id="fig|1225176.3.peg.1967"/>
<evidence type="ECO:0000313" key="3">
    <source>
        <dbReference type="Proteomes" id="UP000004478"/>
    </source>
</evidence>
<feature type="domain" description="Glycosyltransferase 2-like" evidence="1">
    <location>
        <begin position="8"/>
        <end position="124"/>
    </location>
</feature>
<comment type="caution">
    <text evidence="2">The sequence shown here is derived from an EMBL/GenBank/DDBJ whole genome shotgun (WGS) entry which is preliminary data.</text>
</comment>
<dbReference type="Pfam" id="PF00535">
    <property type="entry name" value="Glycos_transf_2"/>
    <property type="match status" value="1"/>
</dbReference>
<organism evidence="2 3">
    <name type="scientific">Cecembia lonarensis (strain CCUG 58316 / KCTC 22772 / LW9)</name>
    <dbReference type="NCBI Taxonomy" id="1225176"/>
    <lineage>
        <taxon>Bacteria</taxon>
        <taxon>Pseudomonadati</taxon>
        <taxon>Bacteroidota</taxon>
        <taxon>Cytophagia</taxon>
        <taxon>Cytophagales</taxon>
        <taxon>Cyclobacteriaceae</taxon>
        <taxon>Cecembia</taxon>
    </lineage>
</organism>
<dbReference type="Proteomes" id="UP000004478">
    <property type="component" value="Unassembled WGS sequence"/>
</dbReference>
<dbReference type="InterPro" id="IPR029044">
    <property type="entry name" value="Nucleotide-diphossugar_trans"/>
</dbReference>
<dbReference type="GO" id="GO:0016758">
    <property type="term" value="F:hexosyltransferase activity"/>
    <property type="evidence" value="ECO:0007669"/>
    <property type="project" value="UniProtKB-ARBA"/>
</dbReference>
<dbReference type="EMBL" id="AMGM01000023">
    <property type="protein sequence ID" value="EKB49547.1"/>
    <property type="molecule type" value="Genomic_DNA"/>
</dbReference>
<dbReference type="PANTHER" id="PTHR22916:SF3">
    <property type="entry name" value="UDP-GLCNAC:BETAGAL BETA-1,3-N-ACETYLGLUCOSAMINYLTRANSFERASE-LIKE PROTEIN 1"/>
    <property type="match status" value="1"/>
</dbReference>
<dbReference type="Gene3D" id="3.90.550.10">
    <property type="entry name" value="Spore Coat Polysaccharide Biosynthesis Protein SpsA, Chain A"/>
    <property type="match status" value="1"/>
</dbReference>
<name>K1LBA8_CECL9</name>
<dbReference type="InterPro" id="IPR001173">
    <property type="entry name" value="Glyco_trans_2-like"/>
</dbReference>
<gene>
    <name evidence="2" type="primary">spsA</name>
    <name evidence="2" type="ORF">B879_01843</name>
</gene>
<evidence type="ECO:0000313" key="2">
    <source>
        <dbReference type="EMBL" id="EKB49547.1"/>
    </source>
</evidence>
<keyword evidence="3" id="KW-1185">Reference proteome</keyword>
<sequence length="319" mass="36444">MDNLPLLSIICTVYNQEAFIKDCLEAVAALDYPNVELFVVDNGSEDNAKEIIKEWLSNQNIDFQVSTIFRESRWPYCKSFNEVFSLTSGKYLIDLSGDDLLLTAHAMKSVQALENHPTAAVCFSDALLEKNGKKSSFYPRTAEGKLKKKVEDGDLYKKLVASHHVLSVTMVLRSDALRAIGGYDETLSYEDFDIQVRLARKYSFVFSDHFGLIKTLHPNAFSATQYMRYRSVMLPSTLRICWKIKEMNQDSLEDKALLQRVLYELKHSLLSANFEQAIGFMELASALGASGLHYFIYGQWIKYRWDFSALYVLLKKIKG</sequence>
<protein>
    <submittedName>
        <fullName evidence="2">Spore coat polysaccharide biosynthesis protein spsA</fullName>
    </submittedName>
</protein>
<dbReference type="OrthoDB" id="396512at2"/>
<dbReference type="SUPFAM" id="SSF53448">
    <property type="entry name" value="Nucleotide-diphospho-sugar transferases"/>
    <property type="match status" value="1"/>
</dbReference>